<protein>
    <submittedName>
        <fullName evidence="3">Uncharacterized protein</fullName>
    </submittedName>
</protein>
<proteinExistence type="predicted"/>
<dbReference type="GeneID" id="54476132"/>
<keyword evidence="4" id="KW-1185">Reference proteome</keyword>
<dbReference type="RefSeq" id="XP_033592682.1">
    <property type="nucleotide sequence ID" value="XM_033735130.1"/>
</dbReference>
<feature type="compositionally biased region" description="Basic and acidic residues" evidence="2">
    <location>
        <begin position="540"/>
        <end position="558"/>
    </location>
</feature>
<evidence type="ECO:0000256" key="1">
    <source>
        <dbReference type="SAM" id="Coils"/>
    </source>
</evidence>
<name>A0A6A6Q385_9PEZI</name>
<dbReference type="AlphaFoldDB" id="A0A6A6Q385"/>
<keyword evidence="1" id="KW-0175">Coiled coil</keyword>
<reference evidence="3" key="1">
    <citation type="journal article" date="2020" name="Stud. Mycol.">
        <title>101 Dothideomycetes genomes: a test case for predicting lifestyles and emergence of pathogens.</title>
        <authorList>
            <person name="Haridas S."/>
            <person name="Albert R."/>
            <person name="Binder M."/>
            <person name="Bloem J."/>
            <person name="Labutti K."/>
            <person name="Salamov A."/>
            <person name="Andreopoulos B."/>
            <person name="Baker S."/>
            <person name="Barry K."/>
            <person name="Bills G."/>
            <person name="Bluhm B."/>
            <person name="Cannon C."/>
            <person name="Castanera R."/>
            <person name="Culley D."/>
            <person name="Daum C."/>
            <person name="Ezra D."/>
            <person name="Gonzalez J."/>
            <person name="Henrissat B."/>
            <person name="Kuo A."/>
            <person name="Liang C."/>
            <person name="Lipzen A."/>
            <person name="Lutzoni F."/>
            <person name="Magnuson J."/>
            <person name="Mondo S."/>
            <person name="Nolan M."/>
            <person name="Ohm R."/>
            <person name="Pangilinan J."/>
            <person name="Park H.-J."/>
            <person name="Ramirez L."/>
            <person name="Alfaro M."/>
            <person name="Sun H."/>
            <person name="Tritt A."/>
            <person name="Yoshinaga Y."/>
            <person name="Zwiers L.-H."/>
            <person name="Turgeon B."/>
            <person name="Goodwin S."/>
            <person name="Spatafora J."/>
            <person name="Crous P."/>
            <person name="Grigoriev I."/>
        </authorList>
    </citation>
    <scope>NUCLEOTIDE SEQUENCE</scope>
    <source>
        <strain evidence="3">CBS 113389</strain>
    </source>
</reference>
<feature type="region of interest" description="Disordered" evidence="2">
    <location>
        <begin position="57"/>
        <end position="113"/>
    </location>
</feature>
<feature type="compositionally biased region" description="Low complexity" evidence="2">
    <location>
        <begin position="146"/>
        <end position="157"/>
    </location>
</feature>
<gene>
    <name evidence="3" type="ORF">BDY17DRAFT_307670</name>
</gene>
<feature type="region of interest" description="Disordered" evidence="2">
    <location>
        <begin position="279"/>
        <end position="313"/>
    </location>
</feature>
<feature type="region of interest" description="Disordered" evidence="2">
    <location>
        <begin position="127"/>
        <end position="162"/>
    </location>
</feature>
<feature type="region of interest" description="Disordered" evidence="2">
    <location>
        <begin position="539"/>
        <end position="558"/>
    </location>
</feature>
<feature type="coiled-coil region" evidence="1">
    <location>
        <begin position="424"/>
        <end position="484"/>
    </location>
</feature>
<feature type="compositionally biased region" description="Polar residues" evidence="2">
    <location>
        <begin position="79"/>
        <end position="96"/>
    </location>
</feature>
<dbReference type="OrthoDB" id="9977870at2759"/>
<evidence type="ECO:0000313" key="3">
    <source>
        <dbReference type="EMBL" id="KAF2486113.1"/>
    </source>
</evidence>
<evidence type="ECO:0000256" key="2">
    <source>
        <dbReference type="SAM" id="MobiDB-lite"/>
    </source>
</evidence>
<evidence type="ECO:0000313" key="4">
    <source>
        <dbReference type="Proteomes" id="UP000799767"/>
    </source>
</evidence>
<feature type="region of interest" description="Disordered" evidence="2">
    <location>
        <begin position="351"/>
        <end position="394"/>
    </location>
</feature>
<feature type="compositionally biased region" description="Polar residues" evidence="2">
    <location>
        <begin position="288"/>
        <end position="301"/>
    </location>
</feature>
<accession>A0A6A6Q385</accession>
<dbReference type="Proteomes" id="UP000799767">
    <property type="component" value="Unassembled WGS sequence"/>
</dbReference>
<dbReference type="EMBL" id="MU001632">
    <property type="protein sequence ID" value="KAF2486113.1"/>
    <property type="molecule type" value="Genomic_DNA"/>
</dbReference>
<feature type="compositionally biased region" description="Polar residues" evidence="2">
    <location>
        <begin position="127"/>
        <end position="145"/>
    </location>
</feature>
<sequence>MSFTAGSVHAGAKQQCYADFRASYHADVLRLPIEGTEEESDIQLMTEAKELGVDIDLSPSLGPFSNPTDASVPDRRSMSVYSMTSESTGLTSNYSDPSRDPSQGHGRRRSRASLSLRDYDMFLARGTTDSTRTSMSFSRPTTPAQSSFSLPLSSPEPTSKRGSRVLKGLSMLRFHRPESSGAMVNGCPHCPPHTSSQRRAMHGVPCGHRLCTQALRSTIKSALANASGAIPSCCGVPIPGELVQSVATSEEQDELLQRLEQWDEAISLAPLRRSELKELASSERASNDGPNKSNESRQASNGPVEESNIKQPHEHPEFKQLEEQHGELHDRFTAWIEQRRVELHERHERMRREMNEQHESAEDDMLERHGRSMGEAEDRQVKAEADLREQHEQEQRDNATALRHLEAFCAGTYSTGETHGRVVTEQARAELERLRKARDSMDAKHASAINVLRGEQARRMRLRQARQEKELQDLLRAQRKEELEMDRACTAESRGLEEFVAEKQKRIAARWRMENAVLAKRMRLENGRAWSLELAMHALPDGHHDGGEEGKGREIDAT</sequence>
<organism evidence="3 4">
    <name type="scientific">Neohortaea acidophila</name>
    <dbReference type="NCBI Taxonomy" id="245834"/>
    <lineage>
        <taxon>Eukaryota</taxon>
        <taxon>Fungi</taxon>
        <taxon>Dikarya</taxon>
        <taxon>Ascomycota</taxon>
        <taxon>Pezizomycotina</taxon>
        <taxon>Dothideomycetes</taxon>
        <taxon>Dothideomycetidae</taxon>
        <taxon>Mycosphaerellales</taxon>
        <taxon>Teratosphaeriaceae</taxon>
        <taxon>Neohortaea</taxon>
    </lineage>
</organism>